<dbReference type="AlphaFoldDB" id="A0A9P1GIK2"/>
<keyword evidence="1" id="KW-0479">Metal-binding</keyword>
<evidence type="ECO:0000313" key="6">
    <source>
        <dbReference type="Proteomes" id="UP001152797"/>
    </source>
</evidence>
<dbReference type="SMART" id="SM00343">
    <property type="entry name" value="ZnF_C2HC"/>
    <property type="match status" value="1"/>
</dbReference>
<protein>
    <submittedName>
        <fullName evidence="5">Integrase catalytic domain-containing protein</fullName>
    </submittedName>
</protein>
<evidence type="ECO:0000256" key="2">
    <source>
        <dbReference type="SAM" id="MobiDB-lite"/>
    </source>
</evidence>
<comment type="caution">
    <text evidence="4">The sequence shown here is derived from an EMBL/GenBank/DDBJ whole genome shotgun (WGS) entry which is preliminary data.</text>
</comment>
<evidence type="ECO:0000313" key="4">
    <source>
        <dbReference type="EMBL" id="CAI4015130.1"/>
    </source>
</evidence>
<evidence type="ECO:0000259" key="3">
    <source>
        <dbReference type="PROSITE" id="PS50158"/>
    </source>
</evidence>
<reference evidence="4" key="1">
    <citation type="submission" date="2022-10" db="EMBL/GenBank/DDBJ databases">
        <authorList>
            <person name="Chen Y."/>
            <person name="Dougan E. K."/>
            <person name="Chan C."/>
            <person name="Rhodes N."/>
            <person name="Thang M."/>
        </authorList>
    </citation>
    <scope>NUCLEOTIDE SEQUENCE</scope>
</reference>
<dbReference type="EMBL" id="CAMXCT020006515">
    <property type="protein sequence ID" value="CAL1168505.1"/>
    <property type="molecule type" value="Genomic_DNA"/>
</dbReference>
<gene>
    <name evidence="4" type="ORF">C1SCF055_LOCUS39978</name>
</gene>
<feature type="region of interest" description="Disordered" evidence="2">
    <location>
        <begin position="668"/>
        <end position="751"/>
    </location>
</feature>
<dbReference type="GO" id="GO:0008270">
    <property type="term" value="F:zinc ion binding"/>
    <property type="evidence" value="ECO:0007669"/>
    <property type="project" value="UniProtKB-KW"/>
</dbReference>
<organism evidence="4">
    <name type="scientific">Cladocopium goreaui</name>
    <dbReference type="NCBI Taxonomy" id="2562237"/>
    <lineage>
        <taxon>Eukaryota</taxon>
        <taxon>Sar</taxon>
        <taxon>Alveolata</taxon>
        <taxon>Dinophyceae</taxon>
        <taxon>Suessiales</taxon>
        <taxon>Symbiodiniaceae</taxon>
        <taxon>Cladocopium</taxon>
    </lineage>
</organism>
<evidence type="ECO:0000256" key="1">
    <source>
        <dbReference type="PROSITE-ProRule" id="PRU00047"/>
    </source>
</evidence>
<feature type="domain" description="CCHC-type" evidence="3">
    <location>
        <begin position="893"/>
        <end position="907"/>
    </location>
</feature>
<feature type="compositionally biased region" description="Basic and acidic residues" evidence="2">
    <location>
        <begin position="964"/>
        <end position="978"/>
    </location>
</feature>
<name>A0A9P1GIK2_9DINO</name>
<dbReference type="Proteomes" id="UP001152797">
    <property type="component" value="Unassembled WGS sequence"/>
</dbReference>
<dbReference type="PROSITE" id="PS50158">
    <property type="entry name" value="ZF_CCHC"/>
    <property type="match status" value="1"/>
</dbReference>
<feature type="region of interest" description="Disordered" evidence="2">
    <location>
        <begin position="964"/>
        <end position="1028"/>
    </location>
</feature>
<keyword evidence="1" id="KW-0862">Zinc</keyword>
<keyword evidence="1" id="KW-0863">Zinc-finger</keyword>
<accession>A0A9P1GIK2</accession>
<dbReference type="EMBL" id="CAMXCT010006515">
    <property type="protein sequence ID" value="CAI4015130.1"/>
    <property type="molecule type" value="Genomic_DNA"/>
</dbReference>
<sequence>VARREAVPVADVEPERDPGEFIIHIESDDPPLDIDGFVAEMEELASSDPPKGTPRPDSSRPDVVHVDISGKKKEKGEESSSPPEGEAFVVDFSPKRSQGEQALREEAKSKSHLLCHLPKNPYCKTCQQAKMLKPPSRVSGGSKHIDAERFAEHITADFLIASTDEEAGLDGEQVAMVVKDGIASDDQDDNDGVDRDLFDQDAKPAREPVDYNVESHELREALTDWEFIDADQRVPDDEKVSVFQRIVEWEHRLKELRSSCVSVAYEDGIAGVQTLGGSQQPVDIVIDTCLCSDIEKNFKSYKGIWEALDEIASKCREQGVPQIPSLPNAEKQHARVVRAMDEIIKMRRHTMISDIAVFGCGDSDAFGLPPSYGLEMGRCFERLIAGGVRCVSTCMPSMASVRYDRLHMTDLPMNRTLMIKFLRSMIRAHLIVMQIEELEPVLRQKASFLDADPEECMKIVYQYSNLAQFKYALSKTDQVREALNPVTLPVSLAQEAQTADEQIMDYMAELNEVAEDEATREGAPKANDFTEGDLTSIAPVFKDDVDSDEEEEARLRKHLQEDFNEAADADWSPVHSEATDKIPGIDEWETIDDTRPDIIHNIFDRDDNVESHTEVDYGGEHDDGIQVVDEFPETVVIPDDAMDVDKNETETKDEADVLDDVMVIEGPETGHPEVEVPPVESTAPENEEAVAAGGDPVPVDAVAEGDVKTSETVASADNTVTAEGSKLAGRPANVDEPASSSNQPKPEAKKMPLSHHTAKAWTQWSNFLTGVEPGKFYSLNQPKALQGVIRDMEAAEGIEPQEMTNYLFGFYAAVSNSEVIEGHNHGALDWNVFTDEPEAEASDVTFPAAMGPVRTEGLIDNPRRNFDPRVTERYRPEATTWRMSSYDEPQEGCYRCGAQDHWQRNCPYRGMGAHYGRREHRGVWGYTRDEHGDRRQSGWYADQWLYRDSWRQWNYGYEDRRWGKDQHGYKGKTQEKGYVKGPAKGKGKGRSYSGGYAAERERERSPPPSGGASSSAGPPPPNYRPGRNTRIVDAVTHETRTSHRVIRERVVEQDDGTMYTEITFPDGTVERDYW</sequence>
<dbReference type="EMBL" id="CAMXCT030006515">
    <property type="protein sequence ID" value="CAL4802442.1"/>
    <property type="molecule type" value="Genomic_DNA"/>
</dbReference>
<dbReference type="InterPro" id="IPR001878">
    <property type="entry name" value="Znf_CCHC"/>
</dbReference>
<feature type="region of interest" description="Disordered" evidence="2">
    <location>
        <begin position="43"/>
        <end position="88"/>
    </location>
</feature>
<evidence type="ECO:0000313" key="5">
    <source>
        <dbReference type="EMBL" id="CAL4802442.1"/>
    </source>
</evidence>
<feature type="region of interest" description="Disordered" evidence="2">
    <location>
        <begin position="182"/>
        <end position="201"/>
    </location>
</feature>
<feature type="compositionally biased region" description="Basic and acidic residues" evidence="2">
    <location>
        <begin position="57"/>
        <end position="78"/>
    </location>
</feature>
<feature type="compositionally biased region" description="Polar residues" evidence="2">
    <location>
        <begin position="710"/>
        <end position="722"/>
    </location>
</feature>
<reference evidence="5 6" key="2">
    <citation type="submission" date="2024-05" db="EMBL/GenBank/DDBJ databases">
        <authorList>
            <person name="Chen Y."/>
            <person name="Shah S."/>
            <person name="Dougan E. K."/>
            <person name="Thang M."/>
            <person name="Chan C."/>
        </authorList>
    </citation>
    <scope>NUCLEOTIDE SEQUENCE [LARGE SCALE GENOMIC DNA]</scope>
</reference>
<dbReference type="GO" id="GO:0003676">
    <property type="term" value="F:nucleic acid binding"/>
    <property type="evidence" value="ECO:0007669"/>
    <property type="project" value="InterPro"/>
</dbReference>
<feature type="non-terminal residue" evidence="4">
    <location>
        <position position="1"/>
    </location>
</feature>
<keyword evidence="6" id="KW-1185">Reference proteome</keyword>
<proteinExistence type="predicted"/>
<feature type="compositionally biased region" description="Basic and acidic residues" evidence="2">
    <location>
        <begin position="192"/>
        <end position="201"/>
    </location>
</feature>
<feature type="region of interest" description="Disordered" evidence="2">
    <location>
        <begin position="1"/>
        <end position="20"/>
    </location>
</feature>